<dbReference type="PANTHER" id="PTHR24363:SF0">
    <property type="entry name" value="SERINE_THREONINE KINASE LIKE DOMAIN CONTAINING 1"/>
    <property type="match status" value="1"/>
</dbReference>
<dbReference type="Gene3D" id="1.50.10.10">
    <property type="match status" value="2"/>
</dbReference>
<dbReference type="EMBL" id="CP159872">
    <property type="protein sequence ID" value="XCM83780.1"/>
    <property type="molecule type" value="Genomic_DNA"/>
</dbReference>
<evidence type="ECO:0000313" key="11">
    <source>
        <dbReference type="EMBL" id="XCM83780.1"/>
    </source>
</evidence>
<dbReference type="Pfam" id="PF05147">
    <property type="entry name" value="LANC_like"/>
    <property type="match status" value="1"/>
</dbReference>
<dbReference type="InterPro" id="IPR012341">
    <property type="entry name" value="6hp_glycosidase-like_sf"/>
</dbReference>
<dbReference type="Gene3D" id="1.10.510.10">
    <property type="entry name" value="Transferase(Phosphotransferase) domain 1"/>
    <property type="match status" value="1"/>
</dbReference>
<sequence>MFDALSDALADEQFYAPLGTMADPGRRFAPARVPAGWRGSDRDIWTAWSGPGARRVEQGWKIHVSARLERAQDVLDVVADTCFAEGVPFKHVSAHFFFLALHHKHGARSQSGKFCAVYPPDTPAAERLLALLADALRGEEGAYVLTDRRYRDSRTVHYRYGAFGRRSRLLPDGTGEPLLTDGHGREVPDLRLPYFVLPEGVTDPFVAEEPAPHRGAIRLRDYEVVQVLQPSNAGGAYQARDTRTGRLVLIKEARPHNGYTWDGVSAQERLRREYDALTAVHAVAPGVCPEPLDHFTEWEHDFLVMEYVEGLPLVKWINRSSPVLLADRPAADFDRYHADCRRILATLDTALGRIHALGIRFGDVSPGNVIVTPAGDARLVDFESVTPQDTRPARMGTPGFAPPPGLAAGHHSTDPVLTDRYGLSALALTLLAPFHNGPQLTSANFALLRRDLAATGPVPHDLWQRATAFQRSGEDPPSTLPGPEEVDADPLGCLTRLAERTASGLLALADTDRTDWAFPPSPQAFHTNTVCVAYGTAGVVHALHRAGLPVSDEVDKRLRRDALAAADALPPGLAVGSAGVGRVLARAGHLDEAIDLLRAADGHPLTGTTTTLAGGRAGVGLAWLALHRRTCDPHHLERAAAAGDAILHTADLAPTLGAHDARGLFHGRSGLALFLHHLARATGEQRYLAAGRGLLHEELDRAVELPDGSLSFADNAVNRRVMPYLATGSAGIGTVLLRYAAATTDERCTTALPRVLADVRKVSAVQAGLHDGFAGLVYLLAEHADFTGDDADRRDAVRLATGLLKYAVPHGDGVRWLGTGSLRFSADVASGSAGILLALHRALHGPGDDWFTLDPAHP</sequence>
<evidence type="ECO:0000256" key="4">
    <source>
        <dbReference type="ARBA" id="ARBA00022741"/>
    </source>
</evidence>
<evidence type="ECO:0000256" key="9">
    <source>
        <dbReference type="SAM" id="MobiDB-lite"/>
    </source>
</evidence>
<dbReference type="InterPro" id="IPR058053">
    <property type="entry name" value="RamC_C"/>
</dbReference>
<dbReference type="NCBIfam" id="NF038151">
    <property type="entry name" value="lanthi_synth_III"/>
    <property type="match status" value="1"/>
</dbReference>
<keyword evidence="3" id="KW-0808">Transferase</keyword>
<dbReference type="InterPro" id="IPR007822">
    <property type="entry name" value="LANC-like"/>
</dbReference>
<reference evidence="11" key="1">
    <citation type="submission" date="2024-06" db="EMBL/GenBank/DDBJ databases">
        <title>The genome sequences of Kitasatospora sp. strain HUAS MG31.</title>
        <authorList>
            <person name="Mo P."/>
        </authorList>
    </citation>
    <scope>NUCLEOTIDE SEQUENCE</scope>
    <source>
        <strain evidence="11">HUAS MG31</strain>
    </source>
</reference>
<dbReference type="AlphaFoldDB" id="A0AAU8K6V3"/>
<name>A0AAU8K6V3_9ACTN</name>
<dbReference type="GO" id="GO:0005524">
    <property type="term" value="F:ATP binding"/>
    <property type="evidence" value="ECO:0007669"/>
    <property type="project" value="UniProtKB-KW"/>
</dbReference>
<evidence type="ECO:0000256" key="8">
    <source>
        <dbReference type="ARBA" id="ARBA00048679"/>
    </source>
</evidence>
<keyword evidence="5" id="KW-0418">Kinase</keyword>
<dbReference type="GO" id="GO:0005975">
    <property type="term" value="P:carbohydrate metabolic process"/>
    <property type="evidence" value="ECO:0007669"/>
    <property type="project" value="InterPro"/>
</dbReference>
<comment type="catalytic activity">
    <reaction evidence="8">
        <text>L-seryl-[protein] + ATP = O-phospho-L-seryl-[protein] + ADP + H(+)</text>
        <dbReference type="Rhea" id="RHEA:17989"/>
        <dbReference type="Rhea" id="RHEA-COMP:9863"/>
        <dbReference type="Rhea" id="RHEA-COMP:11604"/>
        <dbReference type="ChEBI" id="CHEBI:15378"/>
        <dbReference type="ChEBI" id="CHEBI:29999"/>
        <dbReference type="ChEBI" id="CHEBI:30616"/>
        <dbReference type="ChEBI" id="CHEBI:83421"/>
        <dbReference type="ChEBI" id="CHEBI:456216"/>
        <dbReference type="EC" id="2.7.11.1"/>
    </reaction>
</comment>
<dbReference type="RefSeq" id="WP_354644717.1">
    <property type="nucleotide sequence ID" value="NZ_CP159872.1"/>
</dbReference>
<keyword evidence="6" id="KW-0067">ATP-binding</keyword>
<organism evidence="11">
    <name type="scientific">Kitasatospora camelliae</name>
    <dbReference type="NCBI Taxonomy" id="3156397"/>
    <lineage>
        <taxon>Bacteria</taxon>
        <taxon>Bacillati</taxon>
        <taxon>Actinomycetota</taxon>
        <taxon>Actinomycetes</taxon>
        <taxon>Kitasatosporales</taxon>
        <taxon>Streptomycetaceae</taxon>
        <taxon>Kitasatospora</taxon>
    </lineage>
</organism>
<gene>
    <name evidence="11" type="primary">lanKC</name>
    <name evidence="11" type="ORF">ABWK59_35090</name>
</gene>
<dbReference type="SMART" id="SM01260">
    <property type="entry name" value="LANC_like"/>
    <property type="match status" value="1"/>
</dbReference>
<dbReference type="GO" id="GO:0031179">
    <property type="term" value="P:peptide modification"/>
    <property type="evidence" value="ECO:0007669"/>
    <property type="project" value="InterPro"/>
</dbReference>
<proteinExistence type="predicted"/>
<dbReference type="Pfam" id="PF25816">
    <property type="entry name" value="RamC_N"/>
    <property type="match status" value="1"/>
</dbReference>
<protein>
    <recommendedName>
        <fullName evidence="1">non-specific serine/threonine protein kinase</fullName>
        <ecNumber evidence="1">2.7.11.1</ecNumber>
    </recommendedName>
</protein>
<dbReference type="Pfam" id="PF00069">
    <property type="entry name" value="Pkinase"/>
    <property type="match status" value="1"/>
</dbReference>
<dbReference type="PANTHER" id="PTHR24363">
    <property type="entry name" value="SERINE/THREONINE PROTEIN KINASE"/>
    <property type="match status" value="1"/>
</dbReference>
<dbReference type="SUPFAM" id="SSF56112">
    <property type="entry name" value="Protein kinase-like (PK-like)"/>
    <property type="match status" value="1"/>
</dbReference>
<evidence type="ECO:0000256" key="1">
    <source>
        <dbReference type="ARBA" id="ARBA00012513"/>
    </source>
</evidence>
<evidence type="ECO:0000256" key="7">
    <source>
        <dbReference type="ARBA" id="ARBA00047899"/>
    </source>
</evidence>
<dbReference type="InterPro" id="IPR000719">
    <property type="entry name" value="Prot_kinase_dom"/>
</dbReference>
<dbReference type="GO" id="GO:0004674">
    <property type="term" value="F:protein serine/threonine kinase activity"/>
    <property type="evidence" value="ECO:0007669"/>
    <property type="project" value="UniProtKB-KW"/>
</dbReference>
<evidence type="ECO:0000256" key="3">
    <source>
        <dbReference type="ARBA" id="ARBA00022679"/>
    </source>
</evidence>
<feature type="region of interest" description="Disordered" evidence="9">
    <location>
        <begin position="387"/>
        <end position="411"/>
    </location>
</feature>
<dbReference type="InterPro" id="IPR053524">
    <property type="entry name" value="Aerial_hyphae_peptide-synth"/>
</dbReference>
<evidence type="ECO:0000259" key="10">
    <source>
        <dbReference type="PROSITE" id="PS50011"/>
    </source>
</evidence>
<dbReference type="CDD" id="cd04791">
    <property type="entry name" value="LanC_SerThrkinase"/>
    <property type="match status" value="1"/>
</dbReference>
<dbReference type="EC" id="2.7.11.1" evidence="1"/>
<dbReference type="Gene3D" id="3.30.200.20">
    <property type="entry name" value="Phosphorylase Kinase, domain 1"/>
    <property type="match status" value="1"/>
</dbReference>
<evidence type="ECO:0000256" key="5">
    <source>
        <dbReference type="ARBA" id="ARBA00022777"/>
    </source>
</evidence>
<dbReference type="PROSITE" id="PS50011">
    <property type="entry name" value="PROTEIN_KINASE_DOM"/>
    <property type="match status" value="1"/>
</dbReference>
<evidence type="ECO:0000256" key="6">
    <source>
        <dbReference type="ARBA" id="ARBA00022840"/>
    </source>
</evidence>
<accession>A0AAU8K6V3</accession>
<keyword evidence="4" id="KW-0547">Nucleotide-binding</keyword>
<dbReference type="SMART" id="SM00220">
    <property type="entry name" value="S_TKc"/>
    <property type="match status" value="1"/>
</dbReference>
<keyword evidence="2" id="KW-0723">Serine/threonine-protein kinase</keyword>
<dbReference type="KEGG" id="kcm:ABWK59_35090"/>
<dbReference type="SUPFAM" id="SSF158745">
    <property type="entry name" value="LanC-like"/>
    <property type="match status" value="1"/>
</dbReference>
<feature type="domain" description="Protein kinase" evidence="10">
    <location>
        <begin position="222"/>
        <end position="526"/>
    </location>
</feature>
<dbReference type="InterPro" id="IPR057929">
    <property type="entry name" value="RamC_N"/>
</dbReference>
<comment type="catalytic activity">
    <reaction evidence="7">
        <text>L-threonyl-[protein] + ATP = O-phospho-L-threonyl-[protein] + ADP + H(+)</text>
        <dbReference type="Rhea" id="RHEA:46608"/>
        <dbReference type="Rhea" id="RHEA-COMP:11060"/>
        <dbReference type="Rhea" id="RHEA-COMP:11605"/>
        <dbReference type="ChEBI" id="CHEBI:15378"/>
        <dbReference type="ChEBI" id="CHEBI:30013"/>
        <dbReference type="ChEBI" id="CHEBI:30616"/>
        <dbReference type="ChEBI" id="CHEBI:61977"/>
        <dbReference type="ChEBI" id="CHEBI:456216"/>
        <dbReference type="EC" id="2.7.11.1"/>
    </reaction>
</comment>
<evidence type="ECO:0000256" key="2">
    <source>
        <dbReference type="ARBA" id="ARBA00022527"/>
    </source>
</evidence>
<dbReference type="InterPro" id="IPR011009">
    <property type="entry name" value="Kinase-like_dom_sf"/>
</dbReference>